<gene>
    <name evidence="1" type="ORF">ACFSKX_11135</name>
</gene>
<reference evidence="2" key="1">
    <citation type="journal article" date="2019" name="Int. J. Syst. Evol. Microbiol.">
        <title>The Global Catalogue of Microorganisms (GCM) 10K type strain sequencing project: providing services to taxonomists for standard genome sequencing and annotation.</title>
        <authorList>
            <consortium name="The Broad Institute Genomics Platform"/>
            <consortium name="The Broad Institute Genome Sequencing Center for Infectious Disease"/>
            <person name="Wu L."/>
            <person name="Ma J."/>
        </authorList>
    </citation>
    <scope>NUCLEOTIDE SEQUENCE [LARGE SCALE GENOMIC DNA]</scope>
    <source>
        <strain evidence="2">KCTC 12848</strain>
    </source>
</reference>
<name>A0ABW5EF83_9GAMM</name>
<evidence type="ECO:0000313" key="2">
    <source>
        <dbReference type="Proteomes" id="UP001597425"/>
    </source>
</evidence>
<dbReference type="Proteomes" id="UP001597425">
    <property type="component" value="Unassembled WGS sequence"/>
</dbReference>
<sequence length="114" mass="12774">MGEIDELLTAMHGVAENARLLSMELCDFITAESLSIADVISDWFDQCPLTDRPISEWAIARLVEQRQTATRIKASRRFSGGELAILDDWQGLEIKALTFSLNALLKTSCVFRRA</sequence>
<organism evidence="1 2">
    <name type="scientific">Microbulbifer halophilus</name>
    <dbReference type="NCBI Taxonomy" id="453963"/>
    <lineage>
        <taxon>Bacteria</taxon>
        <taxon>Pseudomonadati</taxon>
        <taxon>Pseudomonadota</taxon>
        <taxon>Gammaproteobacteria</taxon>
        <taxon>Cellvibrionales</taxon>
        <taxon>Microbulbiferaceae</taxon>
        <taxon>Microbulbifer</taxon>
    </lineage>
</organism>
<dbReference type="EMBL" id="JBHUJD010000012">
    <property type="protein sequence ID" value="MFD2310968.1"/>
    <property type="molecule type" value="Genomic_DNA"/>
</dbReference>
<proteinExistence type="predicted"/>
<dbReference type="RefSeq" id="WP_265721017.1">
    <property type="nucleotide sequence ID" value="NZ_JAPIVK010000007.1"/>
</dbReference>
<comment type="caution">
    <text evidence="1">The sequence shown here is derived from an EMBL/GenBank/DDBJ whole genome shotgun (WGS) entry which is preliminary data.</text>
</comment>
<evidence type="ECO:0000313" key="1">
    <source>
        <dbReference type="EMBL" id="MFD2310968.1"/>
    </source>
</evidence>
<accession>A0ABW5EF83</accession>
<keyword evidence="2" id="KW-1185">Reference proteome</keyword>
<protein>
    <submittedName>
        <fullName evidence="1">Uncharacterized protein</fullName>
    </submittedName>
</protein>